<dbReference type="AlphaFoldDB" id="D6STZ5"/>
<dbReference type="NCBIfam" id="TIGR02436">
    <property type="entry name" value="four helix bundle protein"/>
    <property type="match status" value="1"/>
</dbReference>
<dbReference type="Proteomes" id="UP000005496">
    <property type="component" value="Unassembled WGS sequence"/>
</dbReference>
<dbReference type="InterPro" id="IPR012657">
    <property type="entry name" value="23S_rRNA-intervening_sequence"/>
</dbReference>
<dbReference type="OrthoDB" id="9800370at2"/>
<keyword evidence="1" id="KW-0687">Ribonucleoprotein</keyword>
<protein>
    <submittedName>
        <fullName evidence="1">S23 ribosomal protein</fullName>
    </submittedName>
</protein>
<dbReference type="eggNOG" id="COG0399">
    <property type="taxonomic scope" value="Bacteria"/>
</dbReference>
<keyword evidence="2" id="KW-1185">Reference proteome</keyword>
<evidence type="ECO:0000313" key="2">
    <source>
        <dbReference type="Proteomes" id="UP000005496"/>
    </source>
</evidence>
<comment type="caution">
    <text evidence="1">The sequence shown here is derived from an EMBL/GenBank/DDBJ whole genome shotgun (WGS) entry which is preliminary data.</text>
</comment>
<sequence>MGYKYFEELPCWQVARELCQEVQQIIHQERFRRDFSLKDQISRSSGSIMDNIAEGFDDGSSREFVRFLGYSQRSCGEVQSQLYRAWDCQYLNRDQFSRVYHLAGECRKQIKGFRRYLRENSF</sequence>
<dbReference type="GO" id="GO:0005840">
    <property type="term" value="C:ribosome"/>
    <property type="evidence" value="ECO:0007669"/>
    <property type="project" value="UniProtKB-KW"/>
</dbReference>
<dbReference type="Gene3D" id="1.20.1440.60">
    <property type="entry name" value="23S rRNA-intervening sequence"/>
    <property type="match status" value="1"/>
</dbReference>
<dbReference type="InterPro" id="IPR036583">
    <property type="entry name" value="23S_rRNA_IVS_sf"/>
</dbReference>
<organism evidence="1 2">
    <name type="scientific">Desulfonatronospira thiodismutans ASO3-1</name>
    <dbReference type="NCBI Taxonomy" id="555779"/>
    <lineage>
        <taxon>Bacteria</taxon>
        <taxon>Pseudomonadati</taxon>
        <taxon>Thermodesulfobacteriota</taxon>
        <taxon>Desulfovibrionia</taxon>
        <taxon>Desulfovibrionales</taxon>
        <taxon>Desulfonatronovibrionaceae</taxon>
        <taxon>Desulfonatronospira</taxon>
    </lineage>
</organism>
<reference evidence="1" key="1">
    <citation type="submission" date="2010-05" db="EMBL/GenBank/DDBJ databases">
        <title>The draft genome of Desulfonatronospira thiodismutans ASO3-1.</title>
        <authorList>
            <consortium name="US DOE Joint Genome Institute (JGI-PGF)"/>
            <person name="Lucas S."/>
            <person name="Copeland A."/>
            <person name="Lapidus A."/>
            <person name="Cheng J.-F."/>
            <person name="Bruce D."/>
            <person name="Goodwin L."/>
            <person name="Pitluck S."/>
            <person name="Chertkov O."/>
            <person name="Brettin T."/>
            <person name="Detter J.C."/>
            <person name="Han C."/>
            <person name="Land M.L."/>
            <person name="Hauser L."/>
            <person name="Kyrpides N."/>
            <person name="Mikhailova N."/>
            <person name="Muyzer G."/>
            <person name="Woyke T."/>
        </authorList>
    </citation>
    <scope>NUCLEOTIDE SEQUENCE [LARGE SCALE GENOMIC DNA]</scope>
    <source>
        <strain evidence="1">ASO3-1</strain>
    </source>
</reference>
<dbReference type="PANTHER" id="PTHR38471">
    <property type="entry name" value="FOUR HELIX BUNDLE PROTEIN"/>
    <property type="match status" value="1"/>
</dbReference>
<accession>D6STZ5</accession>
<name>D6STZ5_9BACT</name>
<dbReference type="Pfam" id="PF05635">
    <property type="entry name" value="23S_rRNA_IVP"/>
    <property type="match status" value="1"/>
</dbReference>
<dbReference type="PANTHER" id="PTHR38471:SF2">
    <property type="entry name" value="FOUR HELIX BUNDLE PROTEIN"/>
    <property type="match status" value="1"/>
</dbReference>
<dbReference type="CDD" id="cd16377">
    <property type="entry name" value="23S_rRNA_IVP_like"/>
    <property type="match status" value="1"/>
</dbReference>
<evidence type="ECO:0000313" key="1">
    <source>
        <dbReference type="EMBL" id="EFI34161.1"/>
    </source>
</evidence>
<proteinExistence type="predicted"/>
<gene>
    <name evidence="1" type="ORF">Dthio_PD1504</name>
</gene>
<dbReference type="RefSeq" id="WP_008871508.1">
    <property type="nucleotide sequence ID" value="NZ_ACJN02000003.1"/>
</dbReference>
<keyword evidence="1" id="KW-0689">Ribosomal protein</keyword>
<dbReference type="EMBL" id="ACJN02000003">
    <property type="protein sequence ID" value="EFI34161.1"/>
    <property type="molecule type" value="Genomic_DNA"/>
</dbReference>
<dbReference type="SUPFAM" id="SSF158446">
    <property type="entry name" value="IVS-encoded protein-like"/>
    <property type="match status" value="1"/>
</dbReference>